<keyword evidence="2" id="KW-1185">Reference proteome</keyword>
<dbReference type="AlphaFoldDB" id="A0AAD6PWJ5"/>
<name>A0AAD6PWJ5_9ROSI</name>
<accession>A0AAD6PWJ5</accession>
<comment type="caution">
    <text evidence="1">The sequence shown here is derived from an EMBL/GenBank/DDBJ whole genome shotgun (WGS) entry which is preliminary data.</text>
</comment>
<gene>
    <name evidence="1" type="ORF">NC653_034874</name>
</gene>
<organism evidence="1 2">
    <name type="scientific">Populus alba x Populus x berolinensis</name>
    <dbReference type="NCBI Taxonomy" id="444605"/>
    <lineage>
        <taxon>Eukaryota</taxon>
        <taxon>Viridiplantae</taxon>
        <taxon>Streptophyta</taxon>
        <taxon>Embryophyta</taxon>
        <taxon>Tracheophyta</taxon>
        <taxon>Spermatophyta</taxon>
        <taxon>Magnoliopsida</taxon>
        <taxon>eudicotyledons</taxon>
        <taxon>Gunneridae</taxon>
        <taxon>Pentapetalae</taxon>
        <taxon>rosids</taxon>
        <taxon>fabids</taxon>
        <taxon>Malpighiales</taxon>
        <taxon>Salicaceae</taxon>
        <taxon>Saliceae</taxon>
        <taxon>Populus</taxon>
    </lineage>
</organism>
<evidence type="ECO:0000313" key="1">
    <source>
        <dbReference type="EMBL" id="KAJ6970417.1"/>
    </source>
</evidence>
<protein>
    <submittedName>
        <fullName evidence="1">Uncharacterized protein</fullName>
    </submittedName>
</protein>
<reference evidence="1" key="1">
    <citation type="journal article" date="2023" name="Mol. Ecol. Resour.">
        <title>Chromosome-level genome assembly of a triploid poplar Populus alba 'Berolinensis'.</title>
        <authorList>
            <person name="Chen S."/>
            <person name="Yu Y."/>
            <person name="Wang X."/>
            <person name="Wang S."/>
            <person name="Zhang T."/>
            <person name="Zhou Y."/>
            <person name="He R."/>
            <person name="Meng N."/>
            <person name="Wang Y."/>
            <person name="Liu W."/>
            <person name="Liu Z."/>
            <person name="Liu J."/>
            <person name="Guo Q."/>
            <person name="Huang H."/>
            <person name="Sederoff R.R."/>
            <person name="Wang G."/>
            <person name="Qu G."/>
            <person name="Chen S."/>
        </authorList>
    </citation>
    <scope>NUCLEOTIDE SEQUENCE</scope>
    <source>
        <strain evidence="1">SC-2020</strain>
    </source>
</reference>
<proteinExistence type="predicted"/>
<dbReference type="Proteomes" id="UP001164929">
    <property type="component" value="Chromosome 15"/>
</dbReference>
<evidence type="ECO:0000313" key="2">
    <source>
        <dbReference type="Proteomes" id="UP001164929"/>
    </source>
</evidence>
<sequence length="90" mass="10400">MPVKLIFDGNNKKELVTNGFCFSFVFDFKRTWIWKRILLSSLVYALKKVFNELESSSFGAALKLCYPSSFPENQNEKFSIAAHHCDFPVL</sequence>
<dbReference type="EMBL" id="JAQIZT010000015">
    <property type="protein sequence ID" value="KAJ6970417.1"/>
    <property type="molecule type" value="Genomic_DNA"/>
</dbReference>